<dbReference type="SUPFAM" id="SSF57850">
    <property type="entry name" value="RING/U-box"/>
    <property type="match status" value="1"/>
</dbReference>
<keyword evidence="5" id="KW-0479">Metal-binding</keyword>
<dbReference type="InterPro" id="IPR054694">
    <property type="entry name" value="Parkin-like_IBR"/>
</dbReference>
<evidence type="ECO:0000256" key="8">
    <source>
        <dbReference type="ARBA" id="ARBA00022786"/>
    </source>
</evidence>
<dbReference type="PROSITE" id="PS50089">
    <property type="entry name" value="ZF_RING_2"/>
    <property type="match status" value="1"/>
</dbReference>
<evidence type="ECO:0000313" key="14">
    <source>
        <dbReference type="Proteomes" id="UP000325945"/>
    </source>
</evidence>
<evidence type="ECO:0000256" key="4">
    <source>
        <dbReference type="ARBA" id="ARBA00022679"/>
    </source>
</evidence>
<evidence type="ECO:0000256" key="10">
    <source>
        <dbReference type="PROSITE-ProRule" id="PRU00175"/>
    </source>
</evidence>
<evidence type="ECO:0000256" key="9">
    <source>
        <dbReference type="ARBA" id="ARBA00022833"/>
    </source>
</evidence>
<evidence type="ECO:0000259" key="12">
    <source>
        <dbReference type="PROSITE" id="PS51873"/>
    </source>
</evidence>
<dbReference type="GO" id="GO:0061630">
    <property type="term" value="F:ubiquitin protein ligase activity"/>
    <property type="evidence" value="ECO:0007669"/>
    <property type="project" value="UniProtKB-EC"/>
</dbReference>
<dbReference type="InterPro" id="IPR036465">
    <property type="entry name" value="vWFA_dom_sf"/>
</dbReference>
<sequence>MEDLHPADAEQHDLLLVLDATASMGSFLASLRASLRQIVSMSALTRCFSRIGLLAYRDYSAPNLLQWSGWYDTSQNATGTQPDLLEIAASLRTEGNYDTPEAAKTGLAKAYEVMRPDAKTVILFYTDAPPHMAGNAQLPDLWRIEDNGISEREALSDPTSYGGYGPRFKDWVSACNLLREGEKKAQVFCLLQPGMSHPFVSYYNYLCTMTQGSCILLHGDLPSVITKVTIEVLLTWMGLGKQAVEDVGKERYPQLVSYPDLTGIGSLHSEHDEEASLFFPTPKCSGPAGGLKLQHLSPSIMEKYIHKKGSPVDDFAKSWVTDPSYQELAVKHLKHIITEDVSVIALNAVFATLWRNICNDRAHPARSELLDAFSLHVSRIRNDEDRSRMTEWLEASYDYSGEVAELINSVPEAERFPCVCLDPTLTFEHSSPIDDGRGQQETVGITKFTRAELLEIGRSCHPDILRRLSRVLTQLTYIESPADLPDHLATMTNREVPRIPMALAKDDYRRRFWQILLHVVVPGTMLSSRSASILAAFALRLGITPLISAAEIEVLAMRDRWNNIEAPEIWTVSCMSLLVDADRKYQQLHALEQAMDDAGEFTAAVIKPPTLLKPSDRELFEKLIAYRFLELNLHTTVTAQIGWMPEKTTLPIGPLVTCRTCQYPRSVTIMGRNEQCGMCINAGLYEAYGATKEDTEQTPITWVECCTSTCRAQYVVYGVHKLRVRPKCYYCRARNASKSTEDAQLPLHDAPCVECHRCLSRIIWPEPYRPANFSEADFVCSACIAGRQTIVDEETSAGQLAGENTLSWLIKDSLQPNGHTFSDRSLYHTVSTIGPDNLVSRITLFPVPNPRLTVRGKLIRNSESIISKLQSFVSRHRSGRVLCSLCFNGFHPRALSSACGRRGCQERICKDCLSHWYGLNTAGRMINTAALACPFCRRFPSAKTLAKHGMGIHAVGDLQAAVQERGTWIYAWCRTCATAKPYLARVCAQGTPAEVTNWRCEDCSVPQNSDYSVPRNSQARPCPGCGVMTEKISGCGHIECEVEDCLTHWCYFCGDKFEEDAIYTHMNEAHGTIYDQEDELYYDVDD</sequence>
<evidence type="ECO:0000256" key="6">
    <source>
        <dbReference type="ARBA" id="ARBA00022737"/>
    </source>
</evidence>
<proteinExistence type="predicted"/>
<dbReference type="Proteomes" id="UP000325945">
    <property type="component" value="Unassembled WGS sequence"/>
</dbReference>
<dbReference type="CDD" id="cd00198">
    <property type="entry name" value="vWFA"/>
    <property type="match status" value="1"/>
</dbReference>
<reference evidence="14" key="1">
    <citation type="submission" date="2019-04" db="EMBL/GenBank/DDBJ databases">
        <title>Friends and foes A comparative genomics studyof 23 Aspergillus species from section Flavi.</title>
        <authorList>
            <consortium name="DOE Joint Genome Institute"/>
            <person name="Kjaerbolling I."/>
            <person name="Vesth T."/>
            <person name="Frisvad J.C."/>
            <person name="Nybo J.L."/>
            <person name="Theobald S."/>
            <person name="Kildgaard S."/>
            <person name="Isbrandt T."/>
            <person name="Kuo A."/>
            <person name="Sato A."/>
            <person name="Lyhne E.K."/>
            <person name="Kogle M.E."/>
            <person name="Wiebenga A."/>
            <person name="Kun R.S."/>
            <person name="Lubbers R.J."/>
            <person name="Makela M.R."/>
            <person name="Barry K."/>
            <person name="Chovatia M."/>
            <person name="Clum A."/>
            <person name="Daum C."/>
            <person name="Haridas S."/>
            <person name="He G."/>
            <person name="LaButti K."/>
            <person name="Lipzen A."/>
            <person name="Mondo S."/>
            <person name="Riley R."/>
            <person name="Salamov A."/>
            <person name="Simmons B.A."/>
            <person name="Magnuson J.K."/>
            <person name="Henrissat B."/>
            <person name="Mortensen U.H."/>
            <person name="Larsen T.O."/>
            <person name="Devries R.P."/>
            <person name="Grigoriev I.V."/>
            <person name="Machida M."/>
            <person name="Baker S.E."/>
            <person name="Andersen M.R."/>
        </authorList>
    </citation>
    <scope>NUCLEOTIDE SEQUENCE [LARGE SCALE GENOMIC DNA]</scope>
    <source>
        <strain evidence="14">CBS 130017</strain>
    </source>
</reference>
<evidence type="ECO:0000256" key="5">
    <source>
        <dbReference type="ARBA" id="ARBA00022723"/>
    </source>
</evidence>
<keyword evidence="4" id="KW-0808">Transferase</keyword>
<evidence type="ECO:0000259" key="11">
    <source>
        <dbReference type="PROSITE" id="PS50089"/>
    </source>
</evidence>
<feature type="domain" description="RING-type" evidence="12">
    <location>
        <begin position="879"/>
        <end position="1076"/>
    </location>
</feature>
<dbReference type="EMBL" id="ML741765">
    <property type="protein sequence ID" value="KAE8332491.1"/>
    <property type="molecule type" value="Genomic_DNA"/>
</dbReference>
<gene>
    <name evidence="13" type="ORF">BDV39DRAFT_167126</name>
</gene>
<evidence type="ECO:0000256" key="1">
    <source>
        <dbReference type="ARBA" id="ARBA00001798"/>
    </source>
</evidence>
<keyword evidence="6" id="KW-0677">Repeat</keyword>
<dbReference type="Gene3D" id="1.20.120.1750">
    <property type="match status" value="1"/>
</dbReference>
<protein>
    <recommendedName>
        <fullName evidence="3">RBR-type E3 ubiquitin transferase</fullName>
        <ecNumber evidence="3">2.3.2.31</ecNumber>
    </recommendedName>
</protein>
<keyword evidence="14" id="KW-1185">Reference proteome</keyword>
<name>A0A5N6XGW6_9EURO</name>
<evidence type="ECO:0000256" key="7">
    <source>
        <dbReference type="ARBA" id="ARBA00022771"/>
    </source>
</evidence>
<feature type="domain" description="RING-type" evidence="11">
    <location>
        <begin position="883"/>
        <end position="937"/>
    </location>
</feature>
<dbReference type="InterPro" id="IPR044066">
    <property type="entry name" value="TRIAD_supradom"/>
</dbReference>
<keyword evidence="7 10" id="KW-0863">Zinc-finger</keyword>
<dbReference type="SUPFAM" id="SSF53300">
    <property type="entry name" value="vWA-like"/>
    <property type="match status" value="1"/>
</dbReference>
<accession>A0A5N6XGW6</accession>
<dbReference type="AlphaFoldDB" id="A0A5N6XGW6"/>
<organism evidence="13 14">
    <name type="scientific">Aspergillus sergii</name>
    <dbReference type="NCBI Taxonomy" id="1034303"/>
    <lineage>
        <taxon>Eukaryota</taxon>
        <taxon>Fungi</taxon>
        <taxon>Dikarya</taxon>
        <taxon>Ascomycota</taxon>
        <taxon>Pezizomycotina</taxon>
        <taxon>Eurotiomycetes</taxon>
        <taxon>Eurotiomycetidae</taxon>
        <taxon>Eurotiales</taxon>
        <taxon>Aspergillaceae</taxon>
        <taxon>Aspergillus</taxon>
        <taxon>Aspergillus subgen. Circumdati</taxon>
    </lineage>
</organism>
<evidence type="ECO:0000256" key="3">
    <source>
        <dbReference type="ARBA" id="ARBA00012251"/>
    </source>
</evidence>
<keyword evidence="8" id="KW-0833">Ubl conjugation pathway</keyword>
<dbReference type="EC" id="2.3.2.31" evidence="3"/>
<comment type="pathway">
    <text evidence="2">Protein modification; protein ubiquitination.</text>
</comment>
<dbReference type="Pfam" id="PF22605">
    <property type="entry name" value="IBR_2"/>
    <property type="match status" value="1"/>
</dbReference>
<evidence type="ECO:0000256" key="2">
    <source>
        <dbReference type="ARBA" id="ARBA00004906"/>
    </source>
</evidence>
<dbReference type="Gene3D" id="3.40.50.410">
    <property type="entry name" value="von Willebrand factor, type A domain"/>
    <property type="match status" value="1"/>
</dbReference>
<dbReference type="InterPro" id="IPR001841">
    <property type="entry name" value="Znf_RING"/>
</dbReference>
<dbReference type="GO" id="GO:0008270">
    <property type="term" value="F:zinc ion binding"/>
    <property type="evidence" value="ECO:0007669"/>
    <property type="project" value="UniProtKB-KW"/>
</dbReference>
<keyword evidence="9" id="KW-0862">Zinc</keyword>
<dbReference type="CDD" id="cd20336">
    <property type="entry name" value="Rcat_RBR"/>
    <property type="match status" value="1"/>
</dbReference>
<evidence type="ECO:0000313" key="13">
    <source>
        <dbReference type="EMBL" id="KAE8332491.1"/>
    </source>
</evidence>
<comment type="catalytic activity">
    <reaction evidence="1">
        <text>[E2 ubiquitin-conjugating enzyme]-S-ubiquitinyl-L-cysteine + [acceptor protein]-L-lysine = [E2 ubiquitin-conjugating enzyme]-L-cysteine + [acceptor protein]-N(6)-ubiquitinyl-L-lysine.</text>
        <dbReference type="EC" id="2.3.2.31"/>
    </reaction>
</comment>
<dbReference type="PROSITE" id="PS51873">
    <property type="entry name" value="TRIAD"/>
    <property type="match status" value="1"/>
</dbReference>